<keyword evidence="2" id="KW-0808">Transferase</keyword>
<accession>A0ABT4ZJY1</accession>
<gene>
    <name evidence="1" type="ORF">PAF17_00005</name>
    <name evidence="2" type="ORF">PAF17_19160</name>
</gene>
<dbReference type="EMBL" id="JAQBIE010000001">
    <property type="protein sequence ID" value="MDB6175887.1"/>
    <property type="molecule type" value="Genomic_DNA"/>
</dbReference>
<keyword evidence="3" id="KW-1185">Reference proteome</keyword>
<reference evidence="2" key="1">
    <citation type="submission" date="2022-12" db="EMBL/GenBank/DDBJ databases">
        <title>Paracoccus onchidii sp. nov., isolated from a marine invertebrate from the South China Sea.</title>
        <authorList>
            <person name="Xu S."/>
            <person name="Liu Z."/>
            <person name="Xu Y."/>
        </authorList>
    </citation>
    <scope>NUCLEOTIDE SEQUENCE</scope>
    <source>
        <strain evidence="2">Z330</strain>
    </source>
</reference>
<dbReference type="GO" id="GO:0016740">
    <property type="term" value="F:transferase activity"/>
    <property type="evidence" value="ECO:0007669"/>
    <property type="project" value="UniProtKB-KW"/>
</dbReference>
<organism evidence="2 3">
    <name type="scientific">Paracoccus onchidii</name>
    <dbReference type="NCBI Taxonomy" id="3017813"/>
    <lineage>
        <taxon>Bacteria</taxon>
        <taxon>Pseudomonadati</taxon>
        <taxon>Pseudomonadota</taxon>
        <taxon>Alphaproteobacteria</taxon>
        <taxon>Rhodobacterales</taxon>
        <taxon>Paracoccaceae</taxon>
        <taxon>Paracoccus</taxon>
    </lineage>
</organism>
<evidence type="ECO:0000313" key="2">
    <source>
        <dbReference type="EMBL" id="MDB6179592.1"/>
    </source>
</evidence>
<dbReference type="RefSeq" id="WP_334223651.1">
    <property type="nucleotide sequence ID" value="NZ_JAQBIE010000001.1"/>
</dbReference>
<evidence type="ECO:0000313" key="1">
    <source>
        <dbReference type="EMBL" id="MDB6175887.1"/>
    </source>
</evidence>
<dbReference type="EMBL" id="JAQBIE010000043">
    <property type="protein sequence ID" value="MDB6179592.1"/>
    <property type="molecule type" value="Genomic_DNA"/>
</dbReference>
<dbReference type="SUPFAM" id="SSF100950">
    <property type="entry name" value="NagB/RpiA/CoA transferase-like"/>
    <property type="match status" value="1"/>
</dbReference>
<dbReference type="Gene3D" id="3.40.1080.10">
    <property type="entry name" value="Glutaconate Coenzyme A-transferase"/>
    <property type="match status" value="1"/>
</dbReference>
<proteinExistence type="predicted"/>
<comment type="caution">
    <text evidence="2">The sequence shown here is derived from an EMBL/GenBank/DDBJ whole genome shotgun (WGS) entry which is preliminary data.</text>
</comment>
<feature type="non-terminal residue" evidence="2">
    <location>
        <position position="38"/>
    </location>
</feature>
<dbReference type="Pfam" id="PF01144">
    <property type="entry name" value="CoA_trans"/>
    <property type="match status" value="1"/>
</dbReference>
<name>A0ABT4ZJY1_9RHOB</name>
<dbReference type="Proteomes" id="UP001165641">
    <property type="component" value="Unassembled WGS sequence"/>
</dbReference>
<dbReference type="InterPro" id="IPR037171">
    <property type="entry name" value="NagB/RpiA_transferase-like"/>
</dbReference>
<sequence length="38" mass="3886">MKKVYASASEALDGLLQDGMTISAGGFGLCGIPELLID</sequence>
<dbReference type="InterPro" id="IPR004165">
    <property type="entry name" value="CoA_trans_fam_I"/>
</dbReference>
<evidence type="ECO:0000313" key="3">
    <source>
        <dbReference type="Proteomes" id="UP001165641"/>
    </source>
</evidence>
<protein>
    <submittedName>
        <fullName evidence="2">Succinyl-CoA--3-ketoacid-CoA transferase</fullName>
    </submittedName>
</protein>